<evidence type="ECO:0000256" key="1">
    <source>
        <dbReference type="SAM" id="MobiDB-lite"/>
    </source>
</evidence>
<protein>
    <submittedName>
        <fullName evidence="2">Uncharacterized protein</fullName>
    </submittedName>
</protein>
<dbReference type="AlphaFoldDB" id="A0A4Y7TLK9"/>
<dbReference type="OrthoDB" id="3002782at2759"/>
<sequence>MSMSSSSGYAFHTATQGGNPLSLPTNTPAPPGFALPDASQRIEGSLSASQGVSSLFSLQQISYFNSFVEQVRSADKDGRRQLVAFIADETLKALDGTSTHLLTRVGRSAYLKNVREWFRTRVRKTKQEYGYGHSWKGREVYYRLNVAEVMSQYREMVSSLPGGKSQAISTAVPMDAEGLQIAAADDEGEEEEEDIDKALSSLWNPLPLEEKGKYHAIAQEWRAQGPTAEEKRRLADKDIGSITAAFQTDLFVQMGALSVTAVAWVNTSGEMEIACLEGHPRLIGRSFKRECLGAAIPGFMKTFGTWAHPILTDPAPPDSPVDPARPHLVLNDKGKRKFVWPRDTRGVPILSQSADLLREGEPAWVVLPAATRSYIGQCYDAGDKSGASLPPPYTYMATDIRVFLSEQSLPDEFVKSFTGIGDAGVPALTSLINYWYGLQERGVDPLVFKVYAIGTGERKCLRRSVPREVFRTSDLNMPGRNPSSWSIPWRPLQQPSSRVHANDCSGTRTRFHSRRGTEDSGVIEPSNDRPSNGLPSEIGVRGRVTGNAAPPPPLLLPTMPWPHAHPSIHAGASQEPGRFNGLVPNFSFSQVERPRESPQVDIQVPSVEVSADALPRDSIEQETPGPLDVDEAAMAMVSPPTSLAQNAFKSSPQSQDQETWRLCPPGRTLSSPYKPRTLPLSQAPIDAQSMGPPHNGHDNNSNSHYRPVLTAQTHPQIQSHLLVGPSAHGGRRTELQILQEETRERIGEVPARRVRRVRVRDG</sequence>
<dbReference type="EMBL" id="QPFP01000010">
    <property type="protein sequence ID" value="TEB34422.1"/>
    <property type="molecule type" value="Genomic_DNA"/>
</dbReference>
<keyword evidence="3" id="KW-1185">Reference proteome</keyword>
<reference evidence="2 3" key="1">
    <citation type="journal article" date="2019" name="Nat. Ecol. Evol.">
        <title>Megaphylogeny resolves global patterns of mushroom evolution.</title>
        <authorList>
            <person name="Varga T."/>
            <person name="Krizsan K."/>
            <person name="Foldi C."/>
            <person name="Dima B."/>
            <person name="Sanchez-Garcia M."/>
            <person name="Sanchez-Ramirez S."/>
            <person name="Szollosi G.J."/>
            <person name="Szarkandi J.G."/>
            <person name="Papp V."/>
            <person name="Albert L."/>
            <person name="Andreopoulos W."/>
            <person name="Angelini C."/>
            <person name="Antonin V."/>
            <person name="Barry K.W."/>
            <person name="Bougher N.L."/>
            <person name="Buchanan P."/>
            <person name="Buyck B."/>
            <person name="Bense V."/>
            <person name="Catcheside P."/>
            <person name="Chovatia M."/>
            <person name="Cooper J."/>
            <person name="Damon W."/>
            <person name="Desjardin D."/>
            <person name="Finy P."/>
            <person name="Geml J."/>
            <person name="Haridas S."/>
            <person name="Hughes K."/>
            <person name="Justo A."/>
            <person name="Karasinski D."/>
            <person name="Kautmanova I."/>
            <person name="Kiss B."/>
            <person name="Kocsube S."/>
            <person name="Kotiranta H."/>
            <person name="LaButti K.M."/>
            <person name="Lechner B.E."/>
            <person name="Liimatainen K."/>
            <person name="Lipzen A."/>
            <person name="Lukacs Z."/>
            <person name="Mihaltcheva S."/>
            <person name="Morgado L.N."/>
            <person name="Niskanen T."/>
            <person name="Noordeloos M.E."/>
            <person name="Ohm R.A."/>
            <person name="Ortiz-Santana B."/>
            <person name="Ovrebo C."/>
            <person name="Racz N."/>
            <person name="Riley R."/>
            <person name="Savchenko A."/>
            <person name="Shiryaev A."/>
            <person name="Soop K."/>
            <person name="Spirin V."/>
            <person name="Szebenyi C."/>
            <person name="Tomsovsky M."/>
            <person name="Tulloss R.E."/>
            <person name="Uehling J."/>
            <person name="Grigoriev I.V."/>
            <person name="Vagvolgyi C."/>
            <person name="Papp T."/>
            <person name="Martin F.M."/>
            <person name="Miettinen O."/>
            <person name="Hibbett D.S."/>
            <person name="Nagy L.G."/>
        </authorList>
    </citation>
    <scope>NUCLEOTIDE SEQUENCE [LARGE SCALE GENOMIC DNA]</scope>
    <source>
        <strain evidence="2 3">FP101781</strain>
    </source>
</reference>
<feature type="compositionally biased region" description="Basic and acidic residues" evidence="1">
    <location>
        <begin position="740"/>
        <end position="749"/>
    </location>
</feature>
<evidence type="ECO:0000313" key="2">
    <source>
        <dbReference type="EMBL" id="TEB34422.1"/>
    </source>
</evidence>
<comment type="caution">
    <text evidence="2">The sequence shown here is derived from an EMBL/GenBank/DDBJ whole genome shotgun (WGS) entry which is preliminary data.</text>
</comment>
<feature type="region of interest" description="Disordered" evidence="1">
    <location>
        <begin position="496"/>
        <end position="544"/>
    </location>
</feature>
<organism evidence="2 3">
    <name type="scientific">Coprinellus micaceus</name>
    <name type="common">Glistening ink-cap mushroom</name>
    <name type="synonym">Coprinus micaceus</name>
    <dbReference type="NCBI Taxonomy" id="71717"/>
    <lineage>
        <taxon>Eukaryota</taxon>
        <taxon>Fungi</taxon>
        <taxon>Dikarya</taxon>
        <taxon>Basidiomycota</taxon>
        <taxon>Agaricomycotina</taxon>
        <taxon>Agaricomycetes</taxon>
        <taxon>Agaricomycetidae</taxon>
        <taxon>Agaricales</taxon>
        <taxon>Agaricineae</taxon>
        <taxon>Psathyrellaceae</taxon>
        <taxon>Coprinellus</taxon>
    </lineage>
</organism>
<feature type="compositionally biased region" description="Polar residues" evidence="1">
    <location>
        <begin position="496"/>
        <end position="508"/>
    </location>
</feature>
<proteinExistence type="predicted"/>
<dbReference type="STRING" id="71717.A0A4Y7TLK9"/>
<feature type="region of interest" description="Disordered" evidence="1">
    <location>
        <begin position="644"/>
        <end position="706"/>
    </location>
</feature>
<evidence type="ECO:0000313" key="3">
    <source>
        <dbReference type="Proteomes" id="UP000298030"/>
    </source>
</evidence>
<name>A0A4Y7TLK9_COPMI</name>
<feature type="compositionally biased region" description="Polar residues" evidence="1">
    <location>
        <begin position="644"/>
        <end position="657"/>
    </location>
</feature>
<dbReference type="Proteomes" id="UP000298030">
    <property type="component" value="Unassembled WGS sequence"/>
</dbReference>
<accession>A0A4Y7TLK9</accession>
<feature type="region of interest" description="Disordered" evidence="1">
    <location>
        <begin position="722"/>
        <end position="749"/>
    </location>
</feature>
<gene>
    <name evidence="2" type="ORF">FA13DRAFT_1789518</name>
</gene>